<dbReference type="EMBL" id="QUZT01000057">
    <property type="protein sequence ID" value="TFY88549.1"/>
    <property type="molecule type" value="Genomic_DNA"/>
</dbReference>
<evidence type="ECO:0000313" key="2">
    <source>
        <dbReference type="Proteomes" id="UP000297734"/>
    </source>
</evidence>
<reference evidence="1 2" key="1">
    <citation type="journal article" date="2019" name="Syst. Appl. Microbiol.">
        <title>New species of pathogenic Pseudomonas isolated from citrus in Tunisia: Proposal of Pseudomonas kairouanensis sp. nov. and Pseudomonas nabeulensis sp. nov.</title>
        <authorList>
            <person name="Oueslati M."/>
            <person name="Mulet M."/>
            <person name="Gomila M."/>
            <person name="Berge O."/>
            <person name="Hajlaoui M.R."/>
            <person name="Lalucat J."/>
            <person name="Sadfi-Zouaoui N."/>
            <person name="Garcia-Valdes E."/>
        </authorList>
    </citation>
    <scope>NUCLEOTIDE SEQUENCE [LARGE SCALE GENOMIC DNA]</scope>
    <source>
        <strain evidence="1 2">E10B</strain>
    </source>
</reference>
<gene>
    <name evidence="1" type="ORF">DYL61_24085</name>
</gene>
<sequence>MDVFVPEISAKHAIDFPSPTVEPLDQNGHVRRVDIVSGLVNIVIGPVPHIQNGDLVTYTLRSSAGTWAGRRTVQDAAKPLHIGVQPVVSSPMHIRYIVERADGTPVGKSSEATYQIVP</sequence>
<dbReference type="Proteomes" id="UP000297734">
    <property type="component" value="Unassembled WGS sequence"/>
</dbReference>
<keyword evidence="2" id="KW-1185">Reference proteome</keyword>
<evidence type="ECO:0000313" key="1">
    <source>
        <dbReference type="EMBL" id="TFY88549.1"/>
    </source>
</evidence>
<dbReference type="AlphaFoldDB" id="A0A4Z0AQX0"/>
<name>A0A4Z0AQX0_9PSED</name>
<comment type="caution">
    <text evidence="1">The sequence shown here is derived from an EMBL/GenBank/DDBJ whole genome shotgun (WGS) entry which is preliminary data.</text>
</comment>
<accession>A0A4Z0AQX0</accession>
<protein>
    <submittedName>
        <fullName evidence="1">Uncharacterized protein</fullName>
    </submittedName>
</protein>
<organism evidence="1 2">
    <name type="scientific">Pseudomonas nabeulensis</name>
    <dbReference type="NCBI Taxonomy" id="2293833"/>
    <lineage>
        <taxon>Bacteria</taxon>
        <taxon>Pseudomonadati</taxon>
        <taxon>Pseudomonadota</taxon>
        <taxon>Gammaproteobacteria</taxon>
        <taxon>Pseudomonadales</taxon>
        <taxon>Pseudomonadaceae</taxon>
        <taxon>Pseudomonas</taxon>
    </lineage>
</organism>
<proteinExistence type="predicted"/>